<dbReference type="InterPro" id="IPR052362">
    <property type="entry name" value="HTH-GbsR_regulator"/>
</dbReference>
<organism evidence="4 5">
    <name type="scientific">Desulforamulus hydrothermalis Lam5 = DSM 18033</name>
    <dbReference type="NCBI Taxonomy" id="1121428"/>
    <lineage>
        <taxon>Bacteria</taxon>
        <taxon>Bacillati</taxon>
        <taxon>Bacillota</taxon>
        <taxon>Clostridia</taxon>
        <taxon>Eubacteriales</taxon>
        <taxon>Peptococcaceae</taxon>
        <taxon>Desulforamulus</taxon>
    </lineage>
</organism>
<dbReference type="EMBL" id="CAOS01000011">
    <property type="protein sequence ID" value="CCO08598.1"/>
    <property type="molecule type" value="Genomic_DNA"/>
</dbReference>
<dbReference type="InterPro" id="IPR036388">
    <property type="entry name" value="WH-like_DNA-bd_sf"/>
</dbReference>
<dbReference type="PANTHER" id="PTHR38465:SF2">
    <property type="entry name" value="HTH-TYPE TRANSCRIPTIONAL REGULATOR MMPR5"/>
    <property type="match status" value="1"/>
</dbReference>
<accession>K8EAF2</accession>
<dbReference type="Proteomes" id="UP000009315">
    <property type="component" value="Unassembled WGS sequence"/>
</dbReference>
<dbReference type="STRING" id="1121428.DESHY_40148"/>
<dbReference type="PANTHER" id="PTHR38465">
    <property type="entry name" value="HTH-TYPE TRANSCRIPTIONAL REGULATOR MJ1563-RELATED"/>
    <property type="match status" value="1"/>
</dbReference>
<name>K8EAF2_9FIRM</name>
<dbReference type="OrthoDB" id="1807857at2"/>
<keyword evidence="3" id="KW-0804">Transcription</keyword>
<evidence type="ECO:0000313" key="5">
    <source>
        <dbReference type="Proteomes" id="UP000009315"/>
    </source>
</evidence>
<keyword evidence="5" id="KW-1185">Reference proteome</keyword>
<dbReference type="GO" id="GO:0003677">
    <property type="term" value="F:DNA binding"/>
    <property type="evidence" value="ECO:0007669"/>
    <property type="project" value="UniProtKB-KW"/>
</dbReference>
<evidence type="ECO:0000313" key="4">
    <source>
        <dbReference type="EMBL" id="CCO08598.1"/>
    </source>
</evidence>
<evidence type="ECO:0000256" key="3">
    <source>
        <dbReference type="ARBA" id="ARBA00023163"/>
    </source>
</evidence>
<dbReference type="Gene3D" id="1.10.10.10">
    <property type="entry name" value="Winged helix-like DNA-binding domain superfamily/Winged helix DNA-binding domain"/>
    <property type="match status" value="1"/>
</dbReference>
<proteinExistence type="predicted"/>
<dbReference type="RefSeq" id="WP_008412104.1">
    <property type="nucleotide sequence ID" value="NZ_CAOS01000011.1"/>
</dbReference>
<sequence>MGTLEHAMYSFIEDMGLLFEKSGASKTLGRVFAYLLLAEQPKTLDEIAEDLLFSKATASLTIRQGLLIQFIEKVSLPGERKTYFRVNTTAWVRAMSAKLKALHEWEAIIARGLGILSTENQQAAQNLLAMKDYFDFINWYLSDINEYYERWQKGEFRTT</sequence>
<dbReference type="SUPFAM" id="SSF46785">
    <property type="entry name" value="Winged helix' DNA-binding domain"/>
    <property type="match status" value="1"/>
</dbReference>
<keyword evidence="1" id="KW-0805">Transcription regulation</keyword>
<dbReference type="AlphaFoldDB" id="K8EAF2"/>
<evidence type="ECO:0000256" key="1">
    <source>
        <dbReference type="ARBA" id="ARBA00023015"/>
    </source>
</evidence>
<reference evidence="4 5" key="1">
    <citation type="journal article" date="2013" name="Genome Announc.">
        <title>Genome Sequence of the Sulfate-Reducing Bacterium Desulfotomaculum hydrothermale Lam5(T).</title>
        <authorList>
            <person name="Amin O."/>
            <person name="Fardeau M.L."/>
            <person name="Valette O."/>
            <person name="Hirschler-Rea A."/>
            <person name="Barbe V."/>
            <person name="Medigue C."/>
            <person name="Vacherie B."/>
            <person name="Ollivier B."/>
            <person name="Bertin P.N."/>
            <person name="Dolla A."/>
        </authorList>
    </citation>
    <scope>NUCLEOTIDE SEQUENCE [LARGE SCALE GENOMIC DNA]</scope>
    <source>
        <strain evidence="5">Lam5 / DSM 18033</strain>
    </source>
</reference>
<protein>
    <submittedName>
        <fullName evidence="4">Putative Regulatory protein, MarR</fullName>
    </submittedName>
</protein>
<gene>
    <name evidence="4" type="ORF">DESHY_40148</name>
</gene>
<dbReference type="InterPro" id="IPR036390">
    <property type="entry name" value="WH_DNA-bd_sf"/>
</dbReference>
<evidence type="ECO:0000256" key="2">
    <source>
        <dbReference type="ARBA" id="ARBA00023125"/>
    </source>
</evidence>
<keyword evidence="2" id="KW-0238">DNA-binding</keyword>
<dbReference type="eggNOG" id="COG1510">
    <property type="taxonomic scope" value="Bacteria"/>
</dbReference>
<comment type="caution">
    <text evidence="4">The sequence shown here is derived from an EMBL/GenBank/DDBJ whole genome shotgun (WGS) entry which is preliminary data.</text>
</comment>